<name>A0AAW0M4N8_QUESU</name>
<reference evidence="2" key="1">
    <citation type="submission" date="2017-12" db="EMBL/GenBank/DDBJ databases">
        <authorList>
            <person name="Barbosa P."/>
            <person name="Usie A."/>
            <person name="Ramos A.M."/>
        </authorList>
    </citation>
    <scope>NUCLEOTIDE SEQUENCE</scope>
    <source>
        <strain evidence="2">HL8</strain>
        <tissue evidence="2">Leaves</tissue>
    </source>
</reference>
<reference evidence="2" key="3">
    <citation type="submission" date="2023-07" db="EMBL/GenBank/DDBJ databases">
        <title>An improved reference 1 genome and first organelle genomes of Quercus suber.</title>
        <authorList>
            <consortium name="Genosuber Consortium"/>
            <person name="Usie A."/>
            <person name="Serra O."/>
            <person name="Barros P."/>
        </authorList>
    </citation>
    <scope>NUCLEOTIDE SEQUENCE</scope>
    <source>
        <strain evidence="2">HL8</strain>
        <tissue evidence="2">Leaves</tissue>
    </source>
</reference>
<dbReference type="EMBL" id="PKMF04000019">
    <property type="protein sequence ID" value="KAK7858391.1"/>
    <property type="molecule type" value="Genomic_DNA"/>
</dbReference>
<sequence>MKDFNSHSKLQRRGLNKEKKIRDGFTKRKAEEQVPSIKVGASVNNRRNTAPKARAKLTKSDQGKPPQQFGRSRKDRATHSCPPTKPEIDQSIKGKQKD</sequence>
<feature type="compositionally biased region" description="Basic and acidic residues" evidence="1">
    <location>
        <begin position="86"/>
        <end position="98"/>
    </location>
</feature>
<gene>
    <name evidence="2" type="ORF">CFP56_012243</name>
</gene>
<evidence type="ECO:0000256" key="1">
    <source>
        <dbReference type="SAM" id="MobiDB-lite"/>
    </source>
</evidence>
<protein>
    <submittedName>
        <fullName evidence="2">Uncharacterized protein</fullName>
    </submittedName>
</protein>
<proteinExistence type="predicted"/>
<organism evidence="2">
    <name type="scientific">Quercus suber</name>
    <name type="common">Cork oak</name>
    <dbReference type="NCBI Taxonomy" id="58331"/>
    <lineage>
        <taxon>Eukaryota</taxon>
        <taxon>Viridiplantae</taxon>
        <taxon>Streptophyta</taxon>
        <taxon>Embryophyta</taxon>
        <taxon>Tracheophyta</taxon>
        <taxon>Spermatophyta</taxon>
        <taxon>Magnoliopsida</taxon>
        <taxon>eudicotyledons</taxon>
        <taxon>Gunneridae</taxon>
        <taxon>Pentapetalae</taxon>
        <taxon>rosids</taxon>
        <taxon>fabids</taxon>
        <taxon>Fagales</taxon>
        <taxon>Fagaceae</taxon>
        <taxon>Quercus</taxon>
    </lineage>
</organism>
<evidence type="ECO:0000313" key="2">
    <source>
        <dbReference type="EMBL" id="KAK7858391.1"/>
    </source>
</evidence>
<feature type="region of interest" description="Disordered" evidence="1">
    <location>
        <begin position="1"/>
        <end position="98"/>
    </location>
</feature>
<reference evidence="2" key="2">
    <citation type="journal article" date="2018" name="Sci. Data">
        <title>The draft genome sequence of cork oak.</title>
        <authorList>
            <person name="Ramos A.M."/>
            <person name="Usie A."/>
            <person name="Barbosa P."/>
            <person name="Barros P.M."/>
            <person name="Capote T."/>
            <person name="Chaves I."/>
            <person name="Simoes F."/>
            <person name="Abreu I."/>
            <person name="Carrasquinho I."/>
            <person name="Faro C."/>
            <person name="Guimaraes J.B."/>
            <person name="Mendonca D."/>
            <person name="Nobrega F."/>
            <person name="Rodrigues L."/>
            <person name="Saibo N.J.M."/>
            <person name="Varela M.C."/>
            <person name="Egas C."/>
            <person name="Matos J."/>
            <person name="Miguel C.M."/>
            <person name="Oliveira M.M."/>
            <person name="Ricardo C.P."/>
            <person name="Goncalves S."/>
        </authorList>
    </citation>
    <scope>NUCLEOTIDE SEQUENCE [LARGE SCALE GENOMIC DNA]</scope>
    <source>
        <strain evidence="2">HL8</strain>
    </source>
</reference>
<dbReference type="AlphaFoldDB" id="A0AAW0M4N8"/>
<feature type="compositionally biased region" description="Basic and acidic residues" evidence="1">
    <location>
        <begin position="15"/>
        <end position="32"/>
    </location>
</feature>
<comment type="caution">
    <text evidence="2">The sequence shown here is derived from an EMBL/GenBank/DDBJ whole genome shotgun (WGS) entry which is preliminary data.</text>
</comment>
<accession>A0AAW0M4N8</accession>